<dbReference type="Pfam" id="PF13376">
    <property type="entry name" value="OmdA"/>
    <property type="match status" value="1"/>
</dbReference>
<evidence type="ECO:0000313" key="1">
    <source>
        <dbReference type="EMBL" id="OIQ69751.1"/>
    </source>
</evidence>
<name>A0A1J5PPR1_9ZZZZ</name>
<dbReference type="AlphaFoldDB" id="A0A1J5PPR1"/>
<gene>
    <name evidence="1" type="ORF">GALL_486460</name>
</gene>
<proteinExistence type="predicted"/>
<dbReference type="EMBL" id="MLJW01004555">
    <property type="protein sequence ID" value="OIQ69751.1"/>
    <property type="molecule type" value="Genomic_DNA"/>
</dbReference>
<protein>
    <submittedName>
        <fullName evidence="1">Uncharacterized protein</fullName>
    </submittedName>
</protein>
<comment type="caution">
    <text evidence="1">The sequence shown here is derived from an EMBL/GenBank/DDBJ whole genome shotgun (WGS) entry which is preliminary data.</text>
</comment>
<accession>A0A1J5PPR1</accession>
<reference evidence="1" key="1">
    <citation type="submission" date="2016-10" db="EMBL/GenBank/DDBJ databases">
        <title>Sequence of Gallionella enrichment culture.</title>
        <authorList>
            <person name="Poehlein A."/>
            <person name="Muehling M."/>
            <person name="Daniel R."/>
        </authorList>
    </citation>
    <scope>NUCLEOTIDE SEQUENCE</scope>
</reference>
<sequence length="125" mass="13806">MPDPHAILIQQTDNVQSARQIRFTGAADITALEDVLKSYVAEAMAIDAAGLKLPKRSPDALVYPDEFTAILADHPDLRTAFEALTPGRQRAYNIFFTAPKQSQTRTARVEKSIPRILDGKGLDDR</sequence>
<organism evidence="1">
    <name type="scientific">mine drainage metagenome</name>
    <dbReference type="NCBI Taxonomy" id="410659"/>
    <lineage>
        <taxon>unclassified sequences</taxon>
        <taxon>metagenomes</taxon>
        <taxon>ecological metagenomes</taxon>
    </lineage>
</organism>